<dbReference type="InterPro" id="IPR036397">
    <property type="entry name" value="RNaseH_sf"/>
</dbReference>
<organism evidence="1 2">
    <name type="scientific">Trichonephila clavipes</name>
    <name type="common">Golden silk orbweaver</name>
    <name type="synonym">Nephila clavipes</name>
    <dbReference type="NCBI Taxonomy" id="2585209"/>
    <lineage>
        <taxon>Eukaryota</taxon>
        <taxon>Metazoa</taxon>
        <taxon>Ecdysozoa</taxon>
        <taxon>Arthropoda</taxon>
        <taxon>Chelicerata</taxon>
        <taxon>Arachnida</taxon>
        <taxon>Araneae</taxon>
        <taxon>Araneomorphae</taxon>
        <taxon>Entelegynae</taxon>
        <taxon>Araneoidea</taxon>
        <taxon>Nephilidae</taxon>
        <taxon>Trichonephila</taxon>
    </lineage>
</organism>
<dbReference type="Proteomes" id="UP000887159">
    <property type="component" value="Unassembled WGS sequence"/>
</dbReference>
<gene>
    <name evidence="1" type="primary">X975_24350</name>
    <name evidence="1" type="ORF">TNCV_1408481</name>
</gene>
<keyword evidence="2" id="KW-1185">Reference proteome</keyword>
<protein>
    <submittedName>
        <fullName evidence="1">Transposable element Tcb2 transposase</fullName>
    </submittedName>
</protein>
<evidence type="ECO:0000313" key="2">
    <source>
        <dbReference type="Proteomes" id="UP000887159"/>
    </source>
</evidence>
<evidence type="ECO:0000313" key="1">
    <source>
        <dbReference type="EMBL" id="GFX86649.1"/>
    </source>
</evidence>
<accession>A0A8X6R728</accession>
<name>A0A8X6R728_TRICX</name>
<comment type="caution">
    <text evidence="1">The sequence shown here is derived from an EMBL/GenBank/DDBJ whole genome shotgun (WGS) entry which is preliminary data.</text>
</comment>
<dbReference type="EMBL" id="BMAU01021013">
    <property type="protein sequence ID" value="GFX86649.1"/>
    <property type="molecule type" value="Genomic_DNA"/>
</dbReference>
<dbReference type="Gene3D" id="3.30.420.10">
    <property type="entry name" value="Ribonuclease H-like superfamily/Ribonuclease H"/>
    <property type="match status" value="1"/>
</dbReference>
<sequence length="154" mass="17733">MEPGRLQRHARESRFNLSSDDNRVRVWRPRGERLNPAFALQRHIAPTDGVIVWGVIAYNTRSPLVLTRGTMTAQRYVYEILQPHVLPLMQMFQVPFFNKTMPDITRQGCHKTISAMLLPFLGLPDPQFCLQSSLGWQVGHPTSLNELEVRLQQV</sequence>
<proteinExistence type="predicted"/>
<dbReference type="AlphaFoldDB" id="A0A8X6R728"/>
<dbReference type="GO" id="GO:0003676">
    <property type="term" value="F:nucleic acid binding"/>
    <property type="evidence" value="ECO:0007669"/>
    <property type="project" value="InterPro"/>
</dbReference>
<reference evidence="1" key="1">
    <citation type="submission" date="2020-08" db="EMBL/GenBank/DDBJ databases">
        <title>Multicomponent nature underlies the extraordinary mechanical properties of spider dragline silk.</title>
        <authorList>
            <person name="Kono N."/>
            <person name="Nakamura H."/>
            <person name="Mori M."/>
            <person name="Yoshida Y."/>
            <person name="Ohtoshi R."/>
            <person name="Malay A.D."/>
            <person name="Moran D.A.P."/>
            <person name="Tomita M."/>
            <person name="Numata K."/>
            <person name="Arakawa K."/>
        </authorList>
    </citation>
    <scope>NUCLEOTIDE SEQUENCE</scope>
</reference>